<reference evidence="4" key="1">
    <citation type="journal article" date="2014" name="Int. J. Syst. Evol. Microbiol.">
        <title>Complete genome sequence of Corynebacterium casei LMG S-19264T (=DSM 44701T), isolated from a smear-ripened cheese.</title>
        <authorList>
            <consortium name="US DOE Joint Genome Institute (JGI-PGF)"/>
            <person name="Walter F."/>
            <person name="Albersmeier A."/>
            <person name="Kalinowski J."/>
            <person name="Ruckert C."/>
        </authorList>
    </citation>
    <scope>NUCLEOTIDE SEQUENCE</scope>
    <source>
        <strain evidence="4">CGMCC 4.7430</strain>
    </source>
</reference>
<organism evidence="4 5">
    <name type="scientific">Nonomuraea glycinis</name>
    <dbReference type="NCBI Taxonomy" id="2047744"/>
    <lineage>
        <taxon>Bacteria</taxon>
        <taxon>Bacillati</taxon>
        <taxon>Actinomycetota</taxon>
        <taxon>Actinomycetes</taxon>
        <taxon>Streptosporangiales</taxon>
        <taxon>Streptosporangiaceae</taxon>
        <taxon>Nonomuraea</taxon>
    </lineage>
</organism>
<keyword evidence="2" id="KW-1133">Transmembrane helix</keyword>
<evidence type="ECO:0000259" key="3">
    <source>
        <dbReference type="SMART" id="SM00331"/>
    </source>
</evidence>
<feature type="transmembrane region" description="Helical" evidence="2">
    <location>
        <begin position="88"/>
        <end position="110"/>
    </location>
</feature>
<accession>A0A918A6Z5</accession>
<reference evidence="4" key="2">
    <citation type="submission" date="2020-09" db="EMBL/GenBank/DDBJ databases">
        <authorList>
            <person name="Sun Q."/>
            <person name="Zhou Y."/>
        </authorList>
    </citation>
    <scope>NUCLEOTIDE SEQUENCE</scope>
    <source>
        <strain evidence="4">CGMCC 4.7430</strain>
    </source>
</reference>
<evidence type="ECO:0000256" key="1">
    <source>
        <dbReference type="ARBA" id="ARBA00022801"/>
    </source>
</evidence>
<keyword evidence="2" id="KW-0812">Transmembrane</keyword>
<dbReference type="SUPFAM" id="SSF81606">
    <property type="entry name" value="PP2C-like"/>
    <property type="match status" value="1"/>
</dbReference>
<comment type="caution">
    <text evidence="4">The sequence shown here is derived from an EMBL/GenBank/DDBJ whole genome shotgun (WGS) entry which is preliminary data.</text>
</comment>
<dbReference type="Proteomes" id="UP000660745">
    <property type="component" value="Unassembled WGS sequence"/>
</dbReference>
<dbReference type="Gene3D" id="3.60.40.10">
    <property type="entry name" value="PPM-type phosphatase domain"/>
    <property type="match status" value="1"/>
</dbReference>
<feature type="domain" description="PPM-type phosphatase" evidence="3">
    <location>
        <begin position="141"/>
        <end position="361"/>
    </location>
</feature>
<dbReference type="Pfam" id="PF07228">
    <property type="entry name" value="SpoIIE"/>
    <property type="match status" value="1"/>
</dbReference>
<name>A0A918A6Z5_9ACTN</name>
<dbReference type="GO" id="GO:0016791">
    <property type="term" value="F:phosphatase activity"/>
    <property type="evidence" value="ECO:0007669"/>
    <property type="project" value="TreeGrafter"/>
</dbReference>
<dbReference type="InterPro" id="IPR036457">
    <property type="entry name" value="PPM-type-like_dom_sf"/>
</dbReference>
<gene>
    <name evidence="4" type="ORF">GCM10012278_33670</name>
</gene>
<dbReference type="InterPro" id="IPR052016">
    <property type="entry name" value="Bact_Sigma-Reg"/>
</dbReference>
<feature type="transmembrane region" description="Helical" evidence="2">
    <location>
        <begin position="37"/>
        <end position="57"/>
    </location>
</feature>
<dbReference type="AlphaFoldDB" id="A0A918A6Z5"/>
<feature type="transmembrane region" description="Helical" evidence="2">
    <location>
        <begin position="64"/>
        <end position="82"/>
    </location>
</feature>
<proteinExistence type="predicted"/>
<sequence length="377" mass="40134">MRGSRRRERRRVTLPTWLFAVTLVVVTALVVGLDAVLGTAVGLVPLLIFLPAIVAALGTIPQTAFASAWVFLAVFAAAVRLGDSLAENLGAIGFTAAFGVLSVLGCRYRIRREEEVHRLRSAAAALQRAIMSPLPLRTAQVIVDGLYHPVEEDSMVGGDMYEVAPSPYGTRVLIADVQGKGLPAIGEALAVVGAFREAAYREKTLIGVVDALESAVVRHNTYGRHADEPERFVTALVLHIGQGQGVQAVNCGHIEPYLIYDGHAGQVSLGEPGVPLGLGRLTAEPRTSAWFAFPPTATLLLCTDGVTEARGPGRAFYPLDERLREWADVSPGRLVDTLRADLSAFIGAAPPDDIAVLILHRADAVAAPARTLKLPVP</sequence>
<evidence type="ECO:0000256" key="2">
    <source>
        <dbReference type="SAM" id="Phobius"/>
    </source>
</evidence>
<dbReference type="EMBL" id="BMNK01000005">
    <property type="protein sequence ID" value="GGP07130.1"/>
    <property type="molecule type" value="Genomic_DNA"/>
</dbReference>
<dbReference type="PANTHER" id="PTHR43156:SF2">
    <property type="entry name" value="STAGE II SPORULATION PROTEIN E"/>
    <property type="match status" value="1"/>
</dbReference>
<dbReference type="FunFam" id="3.60.40.10:FF:000058">
    <property type="entry name" value="Stage II sporulation protein E"/>
    <property type="match status" value="1"/>
</dbReference>
<dbReference type="InterPro" id="IPR001932">
    <property type="entry name" value="PPM-type_phosphatase-like_dom"/>
</dbReference>
<protein>
    <recommendedName>
        <fullName evidence="3">PPM-type phosphatase domain-containing protein</fullName>
    </recommendedName>
</protein>
<evidence type="ECO:0000313" key="5">
    <source>
        <dbReference type="Proteomes" id="UP000660745"/>
    </source>
</evidence>
<dbReference type="RefSeq" id="WP_189139559.1">
    <property type="nucleotide sequence ID" value="NZ_BMNK01000005.1"/>
</dbReference>
<keyword evidence="1" id="KW-0378">Hydrolase</keyword>
<dbReference type="PANTHER" id="PTHR43156">
    <property type="entry name" value="STAGE II SPORULATION PROTEIN E-RELATED"/>
    <property type="match status" value="1"/>
</dbReference>
<feature type="transmembrane region" description="Helical" evidence="2">
    <location>
        <begin position="12"/>
        <end position="31"/>
    </location>
</feature>
<dbReference type="SMART" id="SM00331">
    <property type="entry name" value="PP2C_SIG"/>
    <property type="match status" value="1"/>
</dbReference>
<keyword evidence="5" id="KW-1185">Reference proteome</keyword>
<keyword evidence="2" id="KW-0472">Membrane</keyword>
<evidence type="ECO:0000313" key="4">
    <source>
        <dbReference type="EMBL" id="GGP07130.1"/>
    </source>
</evidence>